<evidence type="ECO:0000256" key="2">
    <source>
        <dbReference type="SAM" id="MobiDB-lite"/>
    </source>
</evidence>
<feature type="compositionally biased region" description="Polar residues" evidence="2">
    <location>
        <begin position="210"/>
        <end position="226"/>
    </location>
</feature>
<gene>
    <name evidence="3" type="ORF">IFM89_006937</name>
</gene>
<feature type="compositionally biased region" description="Polar residues" evidence="2">
    <location>
        <begin position="522"/>
        <end position="533"/>
    </location>
</feature>
<feature type="coiled-coil region" evidence="1">
    <location>
        <begin position="86"/>
        <end position="150"/>
    </location>
</feature>
<dbReference type="Proteomes" id="UP000631114">
    <property type="component" value="Unassembled WGS sequence"/>
</dbReference>
<accession>A0A835HBI9</accession>
<dbReference type="AlphaFoldDB" id="A0A835HBI9"/>
<feature type="compositionally biased region" description="Polar residues" evidence="2">
    <location>
        <begin position="317"/>
        <end position="331"/>
    </location>
</feature>
<feature type="compositionally biased region" description="Basic residues" evidence="2">
    <location>
        <begin position="505"/>
        <end position="514"/>
    </location>
</feature>
<dbReference type="EMBL" id="JADFTS010000007">
    <property type="protein sequence ID" value="KAF9596010.1"/>
    <property type="molecule type" value="Genomic_DNA"/>
</dbReference>
<feature type="region of interest" description="Disordered" evidence="2">
    <location>
        <begin position="281"/>
        <end position="332"/>
    </location>
</feature>
<reference evidence="3 4" key="1">
    <citation type="submission" date="2020-10" db="EMBL/GenBank/DDBJ databases">
        <title>The Coptis chinensis genome and diversification of protoberbering-type alkaloids.</title>
        <authorList>
            <person name="Wang B."/>
            <person name="Shu S."/>
            <person name="Song C."/>
            <person name="Liu Y."/>
        </authorList>
    </citation>
    <scope>NUCLEOTIDE SEQUENCE [LARGE SCALE GENOMIC DNA]</scope>
    <source>
        <strain evidence="3">HL-2020</strain>
        <tissue evidence="3">Leaf</tissue>
    </source>
</reference>
<comment type="caution">
    <text evidence="3">The sequence shown here is derived from an EMBL/GenBank/DDBJ whole genome shotgun (WGS) entry which is preliminary data.</text>
</comment>
<evidence type="ECO:0000256" key="1">
    <source>
        <dbReference type="SAM" id="Coils"/>
    </source>
</evidence>
<organism evidence="3 4">
    <name type="scientific">Coptis chinensis</name>
    <dbReference type="NCBI Taxonomy" id="261450"/>
    <lineage>
        <taxon>Eukaryota</taxon>
        <taxon>Viridiplantae</taxon>
        <taxon>Streptophyta</taxon>
        <taxon>Embryophyta</taxon>
        <taxon>Tracheophyta</taxon>
        <taxon>Spermatophyta</taxon>
        <taxon>Magnoliopsida</taxon>
        <taxon>Ranunculales</taxon>
        <taxon>Ranunculaceae</taxon>
        <taxon>Coptidoideae</taxon>
        <taxon>Coptis</taxon>
    </lineage>
</organism>
<name>A0A835HBI9_9MAGN</name>
<sequence>LSFAALFFQSNSLSTHFHSLSSFSLLLNPKNPFFNNFPLLILLGFRALLTNSREPFTVSEMDGCDFGFNYMIDEMEEDALNRKYCTDVLRRLIAKADTDIEELEAEVLVLETELAGAENNNYTDFIDLCCEVLGEKNKTLELSISSLKNENNPNDGNDNVVHLVKDTEPVQTIPEIIKALISKVCKDENEQHADIIVEEEGSDATRHSIRQSNQKKNLNMTGSSPMETEEVRENNVTHKDISPRLHSLLEPEKMITCQPDGQHAGAIVEEDRSDVMRHSISQPDHEQKLNRTGSSPMEREEVRKSNVTRKEIGPRLHSSSSEPKKMITNQPEKVKSVRACVAETRNTEILKSPSLLQRQTEKNVTKCGIEVQETKNFSTDKAANGKSSLKSRRQKAEEKIQSGKNKIQVVADTCASDLLKSSAGQQERSIAQPKRAEVKETRTLKYKRQRVKSTINSKNATNSKKHKGNDATQKEVAEILEDTLQAGAIVVYNPGVTSTAENGKKSSKGNRKRPNQVDGLGFTSTNNRNNSKFTAKKYERKRKAVSSSNGTKERSAGPTFVHYSLDSVFKSWDDEMNIMPLAKTYEEPPKLLCYTAGRTTMYDPETSKSFDGGHSHDVMSGALVGPLELGRWSIIHLRSLAKERGMRGYSKLNKYQLVQLLTKVD</sequence>
<dbReference type="OrthoDB" id="1065581at2759"/>
<proteinExistence type="predicted"/>
<feature type="non-terminal residue" evidence="3">
    <location>
        <position position="665"/>
    </location>
</feature>
<feature type="region of interest" description="Disordered" evidence="2">
    <location>
        <begin position="497"/>
        <end position="557"/>
    </location>
</feature>
<feature type="region of interest" description="Disordered" evidence="2">
    <location>
        <begin position="446"/>
        <end position="472"/>
    </location>
</feature>
<evidence type="ECO:0000313" key="4">
    <source>
        <dbReference type="Proteomes" id="UP000631114"/>
    </source>
</evidence>
<protein>
    <recommendedName>
        <fullName evidence="5">Rho termination factor N-terminal domain-containing protein</fullName>
    </recommendedName>
</protein>
<feature type="compositionally biased region" description="Polar residues" evidence="2">
    <location>
        <begin position="452"/>
        <end position="462"/>
    </location>
</feature>
<keyword evidence="4" id="KW-1185">Reference proteome</keyword>
<feature type="compositionally biased region" description="Basic and acidic residues" evidence="2">
    <location>
        <begin position="297"/>
        <end position="314"/>
    </location>
</feature>
<evidence type="ECO:0008006" key="5">
    <source>
        <dbReference type="Google" id="ProtNLM"/>
    </source>
</evidence>
<keyword evidence="1" id="KW-0175">Coiled coil</keyword>
<feature type="compositionally biased region" description="Basic residues" evidence="2">
    <location>
        <begin position="534"/>
        <end position="544"/>
    </location>
</feature>
<feature type="region of interest" description="Disordered" evidence="2">
    <location>
        <begin position="202"/>
        <end position="234"/>
    </location>
</feature>
<evidence type="ECO:0000313" key="3">
    <source>
        <dbReference type="EMBL" id="KAF9596010.1"/>
    </source>
</evidence>